<dbReference type="Proteomes" id="UP001208570">
    <property type="component" value="Unassembled WGS sequence"/>
</dbReference>
<gene>
    <name evidence="3" type="ORF">LSH36_240g02048</name>
</gene>
<dbReference type="Pfam" id="PF00665">
    <property type="entry name" value="rve"/>
    <property type="match status" value="1"/>
</dbReference>
<dbReference type="PROSITE" id="PS50994">
    <property type="entry name" value="INTEGRASE"/>
    <property type="match status" value="1"/>
</dbReference>
<dbReference type="AlphaFoldDB" id="A0AAD9JLY5"/>
<dbReference type="GO" id="GO:0015074">
    <property type="term" value="P:DNA integration"/>
    <property type="evidence" value="ECO:0007669"/>
    <property type="project" value="InterPro"/>
</dbReference>
<dbReference type="SUPFAM" id="SSF53098">
    <property type="entry name" value="Ribonuclease H-like"/>
    <property type="match status" value="1"/>
</dbReference>
<dbReference type="InterPro" id="IPR050951">
    <property type="entry name" value="Retrovirus_Pol_polyprotein"/>
</dbReference>
<proteinExistence type="predicted"/>
<dbReference type="InterPro" id="IPR001584">
    <property type="entry name" value="Integrase_cat-core"/>
</dbReference>
<reference evidence="3" key="1">
    <citation type="journal article" date="2023" name="Mol. Biol. Evol.">
        <title>Third-Generation Sequencing Reveals the Adaptive Role of the Epigenome in Three Deep-Sea Polychaetes.</title>
        <authorList>
            <person name="Perez M."/>
            <person name="Aroh O."/>
            <person name="Sun Y."/>
            <person name="Lan Y."/>
            <person name="Juniper S.K."/>
            <person name="Young C.R."/>
            <person name="Angers B."/>
            <person name="Qian P.Y."/>
        </authorList>
    </citation>
    <scope>NUCLEOTIDE SEQUENCE</scope>
    <source>
        <strain evidence="3">P08H-3</strain>
    </source>
</reference>
<dbReference type="EMBL" id="JAODUP010000240">
    <property type="protein sequence ID" value="KAK2155442.1"/>
    <property type="molecule type" value="Genomic_DNA"/>
</dbReference>
<feature type="compositionally biased region" description="Basic and acidic residues" evidence="1">
    <location>
        <begin position="147"/>
        <end position="163"/>
    </location>
</feature>
<accession>A0AAD9JLY5</accession>
<keyword evidence="4" id="KW-1185">Reference proteome</keyword>
<evidence type="ECO:0000259" key="2">
    <source>
        <dbReference type="PROSITE" id="PS50994"/>
    </source>
</evidence>
<dbReference type="InterPro" id="IPR012337">
    <property type="entry name" value="RNaseH-like_sf"/>
</dbReference>
<dbReference type="InterPro" id="IPR036397">
    <property type="entry name" value="RNaseH_sf"/>
</dbReference>
<evidence type="ECO:0000256" key="1">
    <source>
        <dbReference type="SAM" id="MobiDB-lite"/>
    </source>
</evidence>
<feature type="domain" description="Integrase catalytic" evidence="2">
    <location>
        <begin position="1"/>
        <end position="132"/>
    </location>
</feature>
<comment type="caution">
    <text evidence="3">The sequence shown here is derived from an EMBL/GenBank/DDBJ whole genome shotgun (WGS) entry which is preliminary data.</text>
</comment>
<protein>
    <recommendedName>
        <fullName evidence="2">Integrase catalytic domain-containing protein</fullName>
    </recommendedName>
</protein>
<feature type="region of interest" description="Disordered" evidence="1">
    <location>
        <begin position="145"/>
        <end position="165"/>
    </location>
</feature>
<evidence type="ECO:0000313" key="3">
    <source>
        <dbReference type="EMBL" id="KAK2155442.1"/>
    </source>
</evidence>
<dbReference type="PANTHER" id="PTHR37984">
    <property type="entry name" value="PROTEIN CBG26694"/>
    <property type="match status" value="1"/>
</dbReference>
<dbReference type="PANTHER" id="PTHR37984:SF10">
    <property type="entry name" value="RIBONUCLEASE H"/>
    <property type="match status" value="1"/>
</dbReference>
<dbReference type="Gene3D" id="3.30.420.10">
    <property type="entry name" value="Ribonuclease H-like superfamily/Ribonuclease H"/>
    <property type="match status" value="1"/>
</dbReference>
<evidence type="ECO:0000313" key="4">
    <source>
        <dbReference type="Proteomes" id="UP001208570"/>
    </source>
</evidence>
<dbReference type="GO" id="GO:0003676">
    <property type="term" value="F:nucleic acid binding"/>
    <property type="evidence" value="ECO:0007669"/>
    <property type="project" value="InterPro"/>
</dbReference>
<sequence>MFLVAADSHSKWLQVLIMNSTTAENTVTGLRKLFAAYGLPESMVSDNGPQFTSEEFEPFLKLNGVKHVLCPPYHPASNGFTERNVQTFKNMLAKPDPRILLQHRVSDILFQYRNTPHSITGPTPAGLFLMRAPRTRLTLLKPSLQTKIHDRQQKEKQHHDGSRPRHLSQFDIYQPVIIRNIRGGRERWNHGTVTKILLTYIVRLPGNNRHVIHVEHIIPGDDMLSGSPAPSPDSFSSGELLPANAALVLDKPSVPVELTRHPVVVQTPVRRSEHPAVSQSLATQDAPTGDLSLR</sequence>
<name>A0AAD9JLY5_9ANNE</name>
<organism evidence="3 4">
    <name type="scientific">Paralvinella palmiformis</name>
    <dbReference type="NCBI Taxonomy" id="53620"/>
    <lineage>
        <taxon>Eukaryota</taxon>
        <taxon>Metazoa</taxon>
        <taxon>Spiralia</taxon>
        <taxon>Lophotrochozoa</taxon>
        <taxon>Annelida</taxon>
        <taxon>Polychaeta</taxon>
        <taxon>Sedentaria</taxon>
        <taxon>Canalipalpata</taxon>
        <taxon>Terebellida</taxon>
        <taxon>Terebelliformia</taxon>
        <taxon>Alvinellidae</taxon>
        <taxon>Paralvinella</taxon>
    </lineage>
</organism>
<feature type="compositionally biased region" description="Polar residues" evidence="1">
    <location>
        <begin position="277"/>
        <end position="286"/>
    </location>
</feature>
<feature type="region of interest" description="Disordered" evidence="1">
    <location>
        <begin position="269"/>
        <end position="294"/>
    </location>
</feature>